<dbReference type="Proteomes" id="UP001231362">
    <property type="component" value="Unassembled WGS sequence"/>
</dbReference>
<proteinExistence type="predicted"/>
<gene>
    <name evidence="2" type="ORF">J2S07_003361</name>
</gene>
<sequence length="127" mass="14495">MFVSEEGLLFVAMATTPLLFSLGLSSLMTYGVNSSSFSANLQERRQKNREGFPSLFLGKVKLISIVSPKISLVLFVFVYFHKIAVTNLTYINRFSISRIPLLKMLVNIIVFITYSHNWKSFQIIYTT</sequence>
<name>A0ABT9V887_9BACL</name>
<keyword evidence="1" id="KW-1133">Transmembrane helix</keyword>
<accession>A0ABT9V887</accession>
<comment type="caution">
    <text evidence="2">The sequence shown here is derived from an EMBL/GenBank/DDBJ whole genome shotgun (WGS) entry which is preliminary data.</text>
</comment>
<evidence type="ECO:0000313" key="3">
    <source>
        <dbReference type="Proteomes" id="UP001231362"/>
    </source>
</evidence>
<dbReference type="RefSeq" id="WP_307151515.1">
    <property type="nucleotide sequence ID" value="NZ_JAUSTU010000019.1"/>
</dbReference>
<keyword evidence="1" id="KW-0812">Transmembrane</keyword>
<evidence type="ECO:0000256" key="1">
    <source>
        <dbReference type="SAM" id="Phobius"/>
    </source>
</evidence>
<evidence type="ECO:0000313" key="2">
    <source>
        <dbReference type="EMBL" id="MDQ0157035.1"/>
    </source>
</evidence>
<reference evidence="2 3" key="1">
    <citation type="submission" date="2023-07" db="EMBL/GenBank/DDBJ databases">
        <title>Genomic Encyclopedia of Type Strains, Phase IV (KMG-IV): sequencing the most valuable type-strain genomes for metagenomic binning, comparative biology and taxonomic classification.</title>
        <authorList>
            <person name="Goeker M."/>
        </authorList>
    </citation>
    <scope>NUCLEOTIDE SEQUENCE [LARGE SCALE GENOMIC DNA]</scope>
    <source>
        <strain evidence="2 3">DSM 23948</strain>
    </source>
</reference>
<feature type="transmembrane region" description="Helical" evidence="1">
    <location>
        <begin position="101"/>
        <end position="118"/>
    </location>
</feature>
<organism evidence="2 3">
    <name type="scientific">Anoxybacillus andreesenii</name>
    <dbReference type="NCBI Taxonomy" id="1325932"/>
    <lineage>
        <taxon>Bacteria</taxon>
        <taxon>Bacillati</taxon>
        <taxon>Bacillota</taxon>
        <taxon>Bacilli</taxon>
        <taxon>Bacillales</taxon>
        <taxon>Anoxybacillaceae</taxon>
        <taxon>Anoxybacillus</taxon>
    </lineage>
</organism>
<dbReference type="EMBL" id="JAUSTU010000019">
    <property type="protein sequence ID" value="MDQ0157035.1"/>
    <property type="molecule type" value="Genomic_DNA"/>
</dbReference>
<keyword evidence="1" id="KW-0472">Membrane</keyword>
<feature type="transmembrane region" description="Helical" evidence="1">
    <location>
        <begin position="62"/>
        <end position="80"/>
    </location>
</feature>
<keyword evidence="3" id="KW-1185">Reference proteome</keyword>
<protein>
    <submittedName>
        <fullName evidence="2">Uncharacterized protein</fullName>
    </submittedName>
</protein>